<reference evidence="1" key="1">
    <citation type="journal article" date="2020" name="Stud. Mycol.">
        <title>101 Dothideomycetes genomes: a test case for predicting lifestyles and emergence of pathogens.</title>
        <authorList>
            <person name="Haridas S."/>
            <person name="Albert R."/>
            <person name="Binder M."/>
            <person name="Bloem J."/>
            <person name="Labutti K."/>
            <person name="Salamov A."/>
            <person name="Andreopoulos B."/>
            <person name="Baker S."/>
            <person name="Barry K."/>
            <person name="Bills G."/>
            <person name="Bluhm B."/>
            <person name="Cannon C."/>
            <person name="Castanera R."/>
            <person name="Culley D."/>
            <person name="Daum C."/>
            <person name="Ezra D."/>
            <person name="Gonzalez J."/>
            <person name="Henrissat B."/>
            <person name="Kuo A."/>
            <person name="Liang C."/>
            <person name="Lipzen A."/>
            <person name="Lutzoni F."/>
            <person name="Magnuson J."/>
            <person name="Mondo S."/>
            <person name="Nolan M."/>
            <person name="Ohm R."/>
            <person name="Pangilinan J."/>
            <person name="Park H.-J."/>
            <person name="Ramirez L."/>
            <person name="Alfaro M."/>
            <person name="Sun H."/>
            <person name="Tritt A."/>
            <person name="Yoshinaga Y."/>
            <person name="Zwiers L.-H."/>
            <person name="Turgeon B."/>
            <person name="Goodwin S."/>
            <person name="Spatafora J."/>
            <person name="Crous P."/>
            <person name="Grigoriev I."/>
        </authorList>
    </citation>
    <scope>NUCLEOTIDE SEQUENCE</scope>
    <source>
        <strain evidence="1">CBS 121739</strain>
    </source>
</reference>
<keyword evidence="2" id="KW-1185">Reference proteome</keyword>
<organism evidence="1 2">
    <name type="scientific">Pseudovirgaria hyperparasitica</name>
    <dbReference type="NCBI Taxonomy" id="470096"/>
    <lineage>
        <taxon>Eukaryota</taxon>
        <taxon>Fungi</taxon>
        <taxon>Dikarya</taxon>
        <taxon>Ascomycota</taxon>
        <taxon>Pezizomycotina</taxon>
        <taxon>Dothideomycetes</taxon>
        <taxon>Dothideomycetes incertae sedis</taxon>
        <taxon>Acrospermales</taxon>
        <taxon>Acrospermaceae</taxon>
        <taxon>Pseudovirgaria</taxon>
    </lineage>
</organism>
<evidence type="ECO:0000313" key="1">
    <source>
        <dbReference type="EMBL" id="KAF2753581.1"/>
    </source>
</evidence>
<dbReference type="EMBL" id="ML996583">
    <property type="protein sequence ID" value="KAF2753581.1"/>
    <property type="molecule type" value="Genomic_DNA"/>
</dbReference>
<dbReference type="Proteomes" id="UP000799437">
    <property type="component" value="Unassembled WGS sequence"/>
</dbReference>
<proteinExistence type="predicted"/>
<evidence type="ECO:0000313" key="2">
    <source>
        <dbReference type="Proteomes" id="UP000799437"/>
    </source>
</evidence>
<accession>A0A6A6VWG9</accession>
<sequence length="98" mass="10742">MSLHCPSLRLVAQTLCRRIDTACDLGRHRVYRTTVMLSGHDFTAANSGDKAHADLQAYNAHCCTASAASKPVFADNQRTPMAMQLYTRQILGLCLVSC</sequence>
<dbReference type="AlphaFoldDB" id="A0A6A6VWG9"/>
<dbReference type="RefSeq" id="XP_033596032.1">
    <property type="nucleotide sequence ID" value="XM_033744804.1"/>
</dbReference>
<name>A0A6A6VWG9_9PEZI</name>
<dbReference type="GeneID" id="54485858"/>
<gene>
    <name evidence="1" type="ORF">EJ05DRAFT_480074</name>
</gene>
<protein>
    <submittedName>
        <fullName evidence="1">Uncharacterized protein</fullName>
    </submittedName>
</protein>